<dbReference type="SUPFAM" id="SSF56112">
    <property type="entry name" value="Protein kinase-like (PK-like)"/>
    <property type="match status" value="1"/>
</dbReference>
<proteinExistence type="predicted"/>
<evidence type="ECO:0000313" key="3">
    <source>
        <dbReference type="Proteomes" id="UP001597383"/>
    </source>
</evidence>
<keyword evidence="2" id="KW-0808">Transferase</keyword>
<protein>
    <submittedName>
        <fullName evidence="2">Aminoglycoside phosphotransferase family protein</fullName>
        <ecNumber evidence="2">2.7.1.-</ecNumber>
    </submittedName>
</protein>
<name>A0ABW4W1H9_9BACI</name>
<dbReference type="RefSeq" id="WP_377558136.1">
    <property type="nucleotide sequence ID" value="NZ_JBHUHQ010000019.1"/>
</dbReference>
<organism evidence="2 3">
    <name type="scientific">Ornithinibacillus salinisoli</name>
    <dbReference type="NCBI Taxonomy" id="1848459"/>
    <lineage>
        <taxon>Bacteria</taxon>
        <taxon>Bacillati</taxon>
        <taxon>Bacillota</taxon>
        <taxon>Bacilli</taxon>
        <taxon>Bacillales</taxon>
        <taxon>Bacillaceae</taxon>
        <taxon>Ornithinibacillus</taxon>
    </lineage>
</organism>
<gene>
    <name evidence="2" type="ORF">ACFSJF_14560</name>
</gene>
<dbReference type="Proteomes" id="UP001597383">
    <property type="component" value="Unassembled WGS sequence"/>
</dbReference>
<dbReference type="Pfam" id="PF01636">
    <property type="entry name" value="APH"/>
    <property type="match status" value="1"/>
</dbReference>
<comment type="caution">
    <text evidence="2">The sequence shown here is derived from an EMBL/GenBank/DDBJ whole genome shotgun (WGS) entry which is preliminary data.</text>
</comment>
<dbReference type="InterPro" id="IPR002575">
    <property type="entry name" value="Aminoglycoside_PTrfase"/>
</dbReference>
<dbReference type="Gene3D" id="3.90.1200.10">
    <property type="match status" value="1"/>
</dbReference>
<dbReference type="PANTHER" id="PTHR41283:SF1">
    <property type="entry name" value="AMINOGLYCOSIDE PHOSPHOTRANSFERASE DOMAIN-CONTAINING PROTEIN"/>
    <property type="match status" value="1"/>
</dbReference>
<dbReference type="GO" id="GO:0016740">
    <property type="term" value="F:transferase activity"/>
    <property type="evidence" value="ECO:0007669"/>
    <property type="project" value="UniProtKB-KW"/>
</dbReference>
<accession>A0ABW4W1H9</accession>
<evidence type="ECO:0000313" key="2">
    <source>
        <dbReference type="EMBL" id="MFD2045498.1"/>
    </source>
</evidence>
<reference evidence="3" key="1">
    <citation type="journal article" date="2019" name="Int. J. Syst. Evol. Microbiol.">
        <title>The Global Catalogue of Microorganisms (GCM) 10K type strain sequencing project: providing services to taxonomists for standard genome sequencing and annotation.</title>
        <authorList>
            <consortium name="The Broad Institute Genomics Platform"/>
            <consortium name="The Broad Institute Genome Sequencing Center for Infectious Disease"/>
            <person name="Wu L."/>
            <person name="Ma J."/>
        </authorList>
    </citation>
    <scope>NUCLEOTIDE SEQUENCE [LARGE SCALE GENOMIC DNA]</scope>
    <source>
        <strain evidence="3">R28</strain>
    </source>
</reference>
<feature type="domain" description="Aminoglycoside phosphotransferase" evidence="1">
    <location>
        <begin position="24"/>
        <end position="244"/>
    </location>
</feature>
<dbReference type="PANTHER" id="PTHR41283">
    <property type="entry name" value="AMINOGLYCOSIDE PHOSPHOTRANSFERASE"/>
    <property type="match status" value="1"/>
</dbReference>
<dbReference type="EC" id="2.7.1.-" evidence="2"/>
<evidence type="ECO:0000259" key="1">
    <source>
        <dbReference type="Pfam" id="PF01636"/>
    </source>
</evidence>
<dbReference type="EMBL" id="JBHUHQ010000019">
    <property type="protein sequence ID" value="MFD2045498.1"/>
    <property type="molecule type" value="Genomic_DNA"/>
</dbReference>
<sequence length="303" mass="35939">MKGKRELDDYRIEQISYVKNANMIRKIEKGFSFDNKYIIDDTYLLRTFLNENEKKRRQEFDYINIASNYSSFVPKGIEYNTLPEIEMSYMVLSYLPGTDGEEAIKDLTGTEQYNAGFLAGKELKNIHQVPAPRNYPSWYITKKKKSEKYLMELQQVNIEESIKELLATYIREHEDIMKDRPNTLQHDDFHPSNLLIHHRTFAGIIDFQRMDWGDPVHDLHKLGFFSKPISIEFTKGIIDGYHDNHVTDEFWRLYGLYSAMHVVSALVWGQRLSKEQYNKMKKYSFAVIKDHDNFNNSVPTWYR</sequence>
<dbReference type="InterPro" id="IPR011009">
    <property type="entry name" value="Kinase-like_dom_sf"/>
</dbReference>
<keyword evidence="3" id="KW-1185">Reference proteome</keyword>